<feature type="compositionally biased region" description="Polar residues" evidence="1">
    <location>
        <begin position="16"/>
        <end position="27"/>
    </location>
</feature>
<evidence type="ECO:0000313" key="2">
    <source>
        <dbReference type="EMBL" id="DAD74277.1"/>
    </source>
</evidence>
<name>A0A8S5LW46_9CAUD</name>
<sequence length="33" mass="3653">MNPRRITLLLDALAPQKQQEQPQSLSAYLNGGT</sequence>
<organism evidence="2">
    <name type="scientific">Siphoviridae sp. ctFy320</name>
    <dbReference type="NCBI Taxonomy" id="2826217"/>
    <lineage>
        <taxon>Viruses</taxon>
        <taxon>Duplodnaviria</taxon>
        <taxon>Heunggongvirae</taxon>
        <taxon>Uroviricota</taxon>
        <taxon>Caudoviricetes</taxon>
    </lineage>
</organism>
<evidence type="ECO:0000256" key="1">
    <source>
        <dbReference type="SAM" id="MobiDB-lite"/>
    </source>
</evidence>
<protein>
    <submittedName>
        <fullName evidence="2">Uncharacterized protein</fullName>
    </submittedName>
</protein>
<feature type="region of interest" description="Disordered" evidence="1">
    <location>
        <begin position="12"/>
        <end position="33"/>
    </location>
</feature>
<reference evidence="2" key="1">
    <citation type="journal article" date="2021" name="Proc. Natl. Acad. Sci. U.S.A.">
        <title>A Catalog of Tens of Thousands of Viruses from Human Metagenomes Reveals Hidden Associations with Chronic Diseases.</title>
        <authorList>
            <person name="Tisza M.J."/>
            <person name="Buck C.B."/>
        </authorList>
    </citation>
    <scope>NUCLEOTIDE SEQUENCE</scope>
    <source>
        <strain evidence="2">CtFy320</strain>
    </source>
</reference>
<accession>A0A8S5LW46</accession>
<proteinExistence type="predicted"/>
<dbReference type="EMBL" id="BK014757">
    <property type="protein sequence ID" value="DAD74277.1"/>
    <property type="molecule type" value="Genomic_DNA"/>
</dbReference>